<evidence type="ECO:0000256" key="1">
    <source>
        <dbReference type="ARBA" id="ARBA00022729"/>
    </source>
</evidence>
<dbReference type="InterPro" id="IPR013783">
    <property type="entry name" value="Ig-like_fold"/>
</dbReference>
<comment type="caution">
    <text evidence="3">The sequence shown here is derived from an EMBL/GenBank/DDBJ whole genome shotgun (WGS) entry which is preliminary data.</text>
</comment>
<keyword evidence="4" id="KW-1185">Reference proteome</keyword>
<sequence length="703" mass="77891">MDYTINFSFKRLLASTLLVLVFACVPVLTNGQWKDTYHDQIGSFDHNHYSNELWKPGSTTVLAGTMFNTDQDSDETDLIHVLEMDHGSGIVWENTYNFGENQRCFDVCTVSEELVAITGTANNKLFVSLIQSGGTVLNTAFYDVEEGLGSVGLSIVYAEDREALFVGGYAAENILDDSMNESIGVLMSLDLSLNVNWSEELNFGNEVVMVNDLTKIRDFGVYVTGKVTQPNNTEGVLSTLYDYSGNRIWNKSFMTKKYIYDIYDNIVDSVLLRAAGANAVYDEQTDELFVLFNYEDIHTFGVNRLVGVSSPTPVTAYTNANLLLNGLDLGNYAGFDIEIDPNDDNLLVAGMGFHQRPGGTGAPTANSPTFLAKVDRGNSSVHWLKFIETDNIDYRTHDHDIFQAFYTTHPYINHPDLLTIINGGQNFQIIGYESNLSNQAYGLTVMSTDQNGDVPGFMNCAQVTGNDPYGVVTESLDYENAELIPFMNESVIDRQEINHQPDSRCASDCDFTIDGINSEYVDCYGYDFTPLVSFPTNGNVISYEWNWGDGSTTNTSTVPTYHNFNTDSCEYEVCVTVTFVSTTGDTCTDTYCQTFPMLVFQGCGPCGSSNKKATEGVTGTEELFDMEWNVYPNPAKDQLTVEFEQEVTNGVLTIFNTAGQEVKRVSVAGNMKASLDISDLPHGFYTLELTGNGNTKREKIIVQ</sequence>
<dbReference type="NCBIfam" id="TIGR04183">
    <property type="entry name" value="Por_Secre_tail"/>
    <property type="match status" value="1"/>
</dbReference>
<proteinExistence type="predicted"/>
<reference evidence="3 4" key="1">
    <citation type="submission" date="2019-09" db="EMBL/GenBank/DDBJ databases">
        <title>Genomes of Cryomorphaceae.</title>
        <authorList>
            <person name="Bowman J.P."/>
        </authorList>
    </citation>
    <scope>NUCLEOTIDE SEQUENCE [LARGE SCALE GENOMIC DNA]</scope>
    <source>
        <strain evidence="3 4">KCTC 52047</strain>
    </source>
</reference>
<accession>A0A6N6MC58</accession>
<keyword evidence="1" id="KW-0732">Signal</keyword>
<dbReference type="Pfam" id="PF18962">
    <property type="entry name" value="Por_Secre_tail"/>
    <property type="match status" value="1"/>
</dbReference>
<organism evidence="3 4">
    <name type="scientific">Salibacter halophilus</name>
    <dbReference type="NCBI Taxonomy" id="1803916"/>
    <lineage>
        <taxon>Bacteria</taxon>
        <taxon>Pseudomonadati</taxon>
        <taxon>Bacteroidota</taxon>
        <taxon>Flavobacteriia</taxon>
        <taxon>Flavobacteriales</taxon>
        <taxon>Salibacteraceae</taxon>
        <taxon>Salibacter</taxon>
    </lineage>
</organism>
<dbReference type="Gene3D" id="2.60.40.10">
    <property type="entry name" value="Immunoglobulins"/>
    <property type="match status" value="1"/>
</dbReference>
<dbReference type="RefSeq" id="WP_151167224.1">
    <property type="nucleotide sequence ID" value="NZ_WACR01000004.1"/>
</dbReference>
<dbReference type="Proteomes" id="UP000435357">
    <property type="component" value="Unassembled WGS sequence"/>
</dbReference>
<evidence type="ECO:0000313" key="4">
    <source>
        <dbReference type="Proteomes" id="UP000435357"/>
    </source>
</evidence>
<dbReference type="InterPro" id="IPR026444">
    <property type="entry name" value="Secre_tail"/>
</dbReference>
<evidence type="ECO:0000259" key="2">
    <source>
        <dbReference type="Pfam" id="PF18962"/>
    </source>
</evidence>
<gene>
    <name evidence="3" type="ORF">F3059_06005</name>
</gene>
<dbReference type="AlphaFoldDB" id="A0A6N6MC58"/>
<dbReference type="EMBL" id="WACR01000004">
    <property type="protein sequence ID" value="KAB1064904.1"/>
    <property type="molecule type" value="Genomic_DNA"/>
</dbReference>
<name>A0A6N6MC58_9FLAO</name>
<evidence type="ECO:0000313" key="3">
    <source>
        <dbReference type="EMBL" id="KAB1064904.1"/>
    </source>
</evidence>
<feature type="domain" description="Secretion system C-terminal sorting" evidence="2">
    <location>
        <begin position="630"/>
        <end position="702"/>
    </location>
</feature>
<protein>
    <submittedName>
        <fullName evidence="3">T9SS type A sorting domain-containing protein</fullName>
    </submittedName>
</protein>
<dbReference type="OrthoDB" id="1521787at2"/>